<evidence type="ECO:0000313" key="2">
    <source>
        <dbReference type="Proteomes" id="UP000265520"/>
    </source>
</evidence>
<organism evidence="1 2">
    <name type="scientific">Trifolium medium</name>
    <dbReference type="NCBI Taxonomy" id="97028"/>
    <lineage>
        <taxon>Eukaryota</taxon>
        <taxon>Viridiplantae</taxon>
        <taxon>Streptophyta</taxon>
        <taxon>Embryophyta</taxon>
        <taxon>Tracheophyta</taxon>
        <taxon>Spermatophyta</taxon>
        <taxon>Magnoliopsida</taxon>
        <taxon>eudicotyledons</taxon>
        <taxon>Gunneridae</taxon>
        <taxon>Pentapetalae</taxon>
        <taxon>rosids</taxon>
        <taxon>fabids</taxon>
        <taxon>Fabales</taxon>
        <taxon>Fabaceae</taxon>
        <taxon>Papilionoideae</taxon>
        <taxon>50 kb inversion clade</taxon>
        <taxon>NPAAA clade</taxon>
        <taxon>Hologalegina</taxon>
        <taxon>IRL clade</taxon>
        <taxon>Trifolieae</taxon>
        <taxon>Trifolium</taxon>
    </lineage>
</organism>
<sequence>AFVMWHHPLVGTKKSLNIDPDKDYDTEAVAAVRFEKLLPKELEHLKQLVLVVENYHHNVMISHSVEHGRHGHIMGSL</sequence>
<comment type="caution">
    <text evidence="1">The sequence shown here is derived from an EMBL/GenBank/DDBJ whole genome shotgun (WGS) entry which is preliminary data.</text>
</comment>
<feature type="non-terminal residue" evidence="1">
    <location>
        <position position="77"/>
    </location>
</feature>
<keyword evidence="2" id="KW-1185">Reference proteome</keyword>
<dbReference type="EMBL" id="LXQA010542307">
    <property type="protein sequence ID" value="MCI58202.1"/>
    <property type="molecule type" value="Genomic_DNA"/>
</dbReference>
<feature type="non-terminal residue" evidence="1">
    <location>
        <position position="1"/>
    </location>
</feature>
<dbReference type="AlphaFoldDB" id="A0A392TBC9"/>
<accession>A0A392TBC9</accession>
<evidence type="ECO:0000313" key="1">
    <source>
        <dbReference type="EMBL" id="MCI58202.1"/>
    </source>
</evidence>
<reference evidence="1 2" key="1">
    <citation type="journal article" date="2018" name="Front. Plant Sci.">
        <title>Red Clover (Trifolium pratense) and Zigzag Clover (T. medium) - A Picture of Genomic Similarities and Differences.</title>
        <authorList>
            <person name="Dluhosova J."/>
            <person name="Istvanek J."/>
            <person name="Nedelnik J."/>
            <person name="Repkova J."/>
        </authorList>
    </citation>
    <scope>NUCLEOTIDE SEQUENCE [LARGE SCALE GENOMIC DNA]</scope>
    <source>
        <strain evidence="2">cv. 10/8</strain>
        <tissue evidence="1">Leaf</tissue>
    </source>
</reference>
<dbReference type="Proteomes" id="UP000265520">
    <property type="component" value="Unassembled WGS sequence"/>
</dbReference>
<protein>
    <submittedName>
        <fullName evidence="1">Uncharacterized protein</fullName>
    </submittedName>
</protein>
<proteinExistence type="predicted"/>
<name>A0A392TBC9_9FABA</name>